<dbReference type="SMART" id="SM00862">
    <property type="entry name" value="Trans_reg_C"/>
    <property type="match status" value="1"/>
</dbReference>
<organism evidence="10 11">
    <name type="scientific">Clostridium novyi A str. 4552</name>
    <dbReference type="NCBI Taxonomy" id="1444289"/>
    <lineage>
        <taxon>Bacteria</taxon>
        <taxon>Bacillati</taxon>
        <taxon>Bacillota</taxon>
        <taxon>Clostridia</taxon>
        <taxon>Eubacteriales</taxon>
        <taxon>Clostridiaceae</taxon>
        <taxon>Clostridium</taxon>
    </lineage>
</organism>
<evidence type="ECO:0000256" key="3">
    <source>
        <dbReference type="ARBA" id="ARBA00023125"/>
    </source>
</evidence>
<evidence type="ECO:0000256" key="7">
    <source>
        <dbReference type="PROSITE-ProRule" id="PRU01091"/>
    </source>
</evidence>
<dbReference type="PROSITE" id="PS51755">
    <property type="entry name" value="OMPR_PHOB"/>
    <property type="match status" value="1"/>
</dbReference>
<evidence type="ECO:0000256" key="6">
    <source>
        <dbReference type="PROSITE-ProRule" id="PRU00169"/>
    </source>
</evidence>
<evidence type="ECO:0000256" key="1">
    <source>
        <dbReference type="ARBA" id="ARBA00018672"/>
    </source>
</evidence>
<dbReference type="SUPFAM" id="SSF52172">
    <property type="entry name" value="CheY-like"/>
    <property type="match status" value="1"/>
</dbReference>
<dbReference type="Pfam" id="PF00486">
    <property type="entry name" value="Trans_reg_C"/>
    <property type="match status" value="1"/>
</dbReference>
<reference evidence="10 11" key="1">
    <citation type="submission" date="2014-01" db="EMBL/GenBank/DDBJ databases">
        <title>Plasmidome dynamics in the species complex Clostridium novyi sensu lato converts strains of independent lineages into distinctly different pathogens.</title>
        <authorList>
            <person name="Skarin H."/>
            <person name="Segerman B."/>
        </authorList>
    </citation>
    <scope>NUCLEOTIDE SEQUENCE [LARGE SCALE GENOMIC DNA]</scope>
    <source>
        <strain evidence="10 11">4552</strain>
    </source>
</reference>
<dbReference type="Gene3D" id="3.40.50.2300">
    <property type="match status" value="1"/>
</dbReference>
<dbReference type="CDD" id="cd00383">
    <property type="entry name" value="trans_reg_C"/>
    <property type="match status" value="1"/>
</dbReference>
<dbReference type="CDD" id="cd17574">
    <property type="entry name" value="REC_OmpR"/>
    <property type="match status" value="1"/>
</dbReference>
<dbReference type="GO" id="GO:0000976">
    <property type="term" value="F:transcription cis-regulatory region binding"/>
    <property type="evidence" value="ECO:0007669"/>
    <property type="project" value="TreeGrafter"/>
</dbReference>
<dbReference type="GO" id="GO:0032993">
    <property type="term" value="C:protein-DNA complex"/>
    <property type="evidence" value="ECO:0007669"/>
    <property type="project" value="TreeGrafter"/>
</dbReference>
<evidence type="ECO:0000313" key="11">
    <source>
        <dbReference type="Proteomes" id="UP000030012"/>
    </source>
</evidence>
<evidence type="ECO:0000259" key="8">
    <source>
        <dbReference type="PROSITE" id="PS50110"/>
    </source>
</evidence>
<dbReference type="InterPro" id="IPR001789">
    <property type="entry name" value="Sig_transdc_resp-reg_receiver"/>
</dbReference>
<feature type="DNA-binding region" description="OmpR/PhoB-type" evidence="7">
    <location>
        <begin position="123"/>
        <end position="219"/>
    </location>
</feature>
<evidence type="ECO:0000259" key="9">
    <source>
        <dbReference type="PROSITE" id="PS51755"/>
    </source>
</evidence>
<gene>
    <name evidence="10" type="ORF">Z968_12750</name>
</gene>
<dbReference type="OrthoDB" id="9790442at2"/>
<dbReference type="Gene3D" id="6.10.250.690">
    <property type="match status" value="1"/>
</dbReference>
<dbReference type="Pfam" id="PF00072">
    <property type="entry name" value="Response_reg"/>
    <property type="match status" value="1"/>
</dbReference>
<comment type="caution">
    <text evidence="10">The sequence shown here is derived from an EMBL/GenBank/DDBJ whole genome shotgun (WGS) entry which is preliminary data.</text>
</comment>
<feature type="modified residue" description="4-aspartylphosphate" evidence="6">
    <location>
        <position position="51"/>
    </location>
</feature>
<evidence type="ECO:0000256" key="2">
    <source>
        <dbReference type="ARBA" id="ARBA00023015"/>
    </source>
</evidence>
<comment type="function">
    <text evidence="5">May play the central regulatory role in sporulation. It may be an element of the effector pathway responsible for the activation of sporulation genes in response to nutritional stress. Spo0A may act in concert with spo0H (a sigma factor) to control the expression of some genes that are critical to the sporulation process.</text>
</comment>
<evidence type="ECO:0000313" key="10">
    <source>
        <dbReference type="EMBL" id="KGM92805.1"/>
    </source>
</evidence>
<dbReference type="PANTHER" id="PTHR48111:SF2">
    <property type="entry name" value="RESPONSE REGULATOR SAER"/>
    <property type="match status" value="1"/>
</dbReference>
<evidence type="ECO:0000256" key="4">
    <source>
        <dbReference type="ARBA" id="ARBA00023163"/>
    </source>
</evidence>
<dbReference type="Gene3D" id="1.10.10.10">
    <property type="entry name" value="Winged helix-like DNA-binding domain superfamily/Winged helix DNA-binding domain"/>
    <property type="match status" value="1"/>
</dbReference>
<sequence>MANILVVDDDKAILDLIENILSKSNHFIKKIDKPEKVLSEDLSFYHLIILDVMMPEIDGFSLCSKIRIQVDSPILFLTAKSDEADIIRGLGLGADDYLTKPFGVQELRARVDAHIRREEREKINYINIGDVKFLLSSKECFVLDNRVSLTKSEYEISEYLALNRGQVFSREQIFESVFGFEKESNLNVIAEHIKNIRAKFIQFSIEPIKTVWGVGYKWD</sequence>
<dbReference type="SUPFAM" id="SSF46894">
    <property type="entry name" value="C-terminal effector domain of the bipartite response regulators"/>
    <property type="match status" value="1"/>
</dbReference>
<dbReference type="GO" id="GO:0005829">
    <property type="term" value="C:cytosol"/>
    <property type="evidence" value="ECO:0007669"/>
    <property type="project" value="TreeGrafter"/>
</dbReference>
<dbReference type="Proteomes" id="UP000030012">
    <property type="component" value="Unassembled WGS sequence"/>
</dbReference>
<keyword evidence="3 7" id="KW-0238">DNA-binding</keyword>
<name>A0A0A0HZN5_CLONO</name>
<proteinExistence type="predicted"/>
<accession>A0A0A0HZN5</accession>
<dbReference type="PROSITE" id="PS50110">
    <property type="entry name" value="RESPONSE_REGULATORY"/>
    <property type="match status" value="1"/>
</dbReference>
<protein>
    <recommendedName>
        <fullName evidence="1">Stage 0 sporulation protein A homolog</fullName>
    </recommendedName>
</protein>
<keyword evidence="4" id="KW-0804">Transcription</keyword>
<dbReference type="RefSeq" id="WP_018579536.1">
    <property type="nucleotide sequence ID" value="NZ_JENJ01000117.1"/>
</dbReference>
<dbReference type="GO" id="GO:0000156">
    <property type="term" value="F:phosphorelay response regulator activity"/>
    <property type="evidence" value="ECO:0007669"/>
    <property type="project" value="TreeGrafter"/>
</dbReference>
<dbReference type="InterPro" id="IPR016032">
    <property type="entry name" value="Sig_transdc_resp-reg_C-effctor"/>
</dbReference>
<dbReference type="InterPro" id="IPR001867">
    <property type="entry name" value="OmpR/PhoB-type_DNA-bd"/>
</dbReference>
<feature type="domain" description="OmpR/PhoB-type" evidence="9">
    <location>
        <begin position="123"/>
        <end position="219"/>
    </location>
</feature>
<dbReference type="InterPro" id="IPR039420">
    <property type="entry name" value="WalR-like"/>
</dbReference>
<evidence type="ECO:0000256" key="5">
    <source>
        <dbReference type="ARBA" id="ARBA00024867"/>
    </source>
</evidence>
<dbReference type="EMBL" id="JENJ01000117">
    <property type="protein sequence ID" value="KGM92805.1"/>
    <property type="molecule type" value="Genomic_DNA"/>
</dbReference>
<keyword evidence="6" id="KW-0597">Phosphoprotein</keyword>
<dbReference type="SMART" id="SM00448">
    <property type="entry name" value="REC"/>
    <property type="match status" value="1"/>
</dbReference>
<dbReference type="PANTHER" id="PTHR48111">
    <property type="entry name" value="REGULATOR OF RPOS"/>
    <property type="match status" value="1"/>
</dbReference>
<dbReference type="InterPro" id="IPR011006">
    <property type="entry name" value="CheY-like_superfamily"/>
</dbReference>
<dbReference type="GO" id="GO:0006355">
    <property type="term" value="P:regulation of DNA-templated transcription"/>
    <property type="evidence" value="ECO:0007669"/>
    <property type="project" value="InterPro"/>
</dbReference>
<keyword evidence="2" id="KW-0805">Transcription regulation</keyword>
<feature type="domain" description="Response regulatory" evidence="8">
    <location>
        <begin position="3"/>
        <end position="115"/>
    </location>
</feature>
<dbReference type="AlphaFoldDB" id="A0A0A0HZN5"/>
<dbReference type="InterPro" id="IPR036388">
    <property type="entry name" value="WH-like_DNA-bd_sf"/>
</dbReference>